<name>A0A4Z1NZG1_9PEZI</name>
<evidence type="ECO:0008006" key="3">
    <source>
        <dbReference type="Google" id="ProtNLM"/>
    </source>
</evidence>
<proteinExistence type="predicted"/>
<organism evidence="1 2">
    <name type="scientific">Venturia nashicola</name>
    <dbReference type="NCBI Taxonomy" id="86259"/>
    <lineage>
        <taxon>Eukaryota</taxon>
        <taxon>Fungi</taxon>
        <taxon>Dikarya</taxon>
        <taxon>Ascomycota</taxon>
        <taxon>Pezizomycotina</taxon>
        <taxon>Dothideomycetes</taxon>
        <taxon>Pleosporomycetidae</taxon>
        <taxon>Venturiales</taxon>
        <taxon>Venturiaceae</taxon>
        <taxon>Venturia</taxon>
    </lineage>
</organism>
<gene>
    <name evidence="1" type="ORF">E6O75_ATG06139</name>
</gene>
<sequence length="494" mass="56866">MEGRQNRLPSIRLPTTRDGIAKLPDELLLLIFGYVADLDGDPPSVSQIILEPSFDFTRREHQPLKTLSLICQRWRNILLPDVFRCSRVTLSRQPRWVCLCSSLKDEIRKMGNWNSSQQATDLFHKFQSKIDTSPSRAIVCNDPHTPMGLEYVEDDDSDLLSLPNEYLHWLPSVRGEVEIFIEFVKEKGLQADIKSLVLQADQESTSHPTAIEQKMIAREVNLMVETLLETFSLDRLVIAAPPSTMAALTSTRDSPETWAFDVPLHYLCFSIDRWKTKRPADCSDSSCSNASTSYQKPVQPRPHNFLPWTHITYNEGTMLPGYAHYEWNFNRPSFILPTLLNLINCEPNHNRSPKITSLTYISNFPFANHVKDIADQFANLKWLREVKVKFAEMDFLDDGNGRLGRGQMSDVWKEWEDSYKHIIRYFLLNAKPGTVVECFDTVHTRLFEDVDKIMKDNSLITVGPMEGQLFLQTEISGGEERRGRWIKRDVDGLR</sequence>
<keyword evidence="2" id="KW-1185">Reference proteome</keyword>
<dbReference type="Proteomes" id="UP000298493">
    <property type="component" value="Unassembled WGS sequence"/>
</dbReference>
<dbReference type="Gene3D" id="1.20.1280.50">
    <property type="match status" value="1"/>
</dbReference>
<comment type="caution">
    <text evidence="1">The sequence shown here is derived from an EMBL/GenBank/DDBJ whole genome shotgun (WGS) entry which is preliminary data.</text>
</comment>
<accession>A0A4Z1NZG1</accession>
<protein>
    <recommendedName>
        <fullName evidence="3">F-box domain-containing protein</fullName>
    </recommendedName>
</protein>
<reference evidence="1 2" key="1">
    <citation type="submission" date="2019-04" db="EMBL/GenBank/DDBJ databases">
        <title>High contiguity whole genome sequence and gene annotation resource for two Venturia nashicola isolates.</title>
        <authorList>
            <person name="Prokchorchik M."/>
            <person name="Won K."/>
            <person name="Lee Y."/>
            <person name="Choi E.D."/>
            <person name="Segonzac C."/>
            <person name="Sohn K.H."/>
        </authorList>
    </citation>
    <scope>NUCLEOTIDE SEQUENCE [LARGE SCALE GENOMIC DNA]</scope>
    <source>
        <strain evidence="1 2">PRI2</strain>
    </source>
</reference>
<evidence type="ECO:0000313" key="2">
    <source>
        <dbReference type="Proteomes" id="UP000298493"/>
    </source>
</evidence>
<dbReference type="AlphaFoldDB" id="A0A4Z1NZG1"/>
<evidence type="ECO:0000313" key="1">
    <source>
        <dbReference type="EMBL" id="TID19018.1"/>
    </source>
</evidence>
<dbReference type="EMBL" id="SNSC02000013">
    <property type="protein sequence ID" value="TID19018.1"/>
    <property type="molecule type" value="Genomic_DNA"/>
</dbReference>
<dbReference type="STRING" id="86259.A0A4Z1NZG1"/>